<protein>
    <recommendedName>
        <fullName evidence="2">HTH cro/C1-type domain-containing protein</fullName>
    </recommendedName>
</protein>
<feature type="region of interest" description="Disordered" evidence="1">
    <location>
        <begin position="33"/>
        <end position="55"/>
    </location>
</feature>
<comment type="caution">
    <text evidence="3">The sequence shown here is derived from an EMBL/GenBank/DDBJ whole genome shotgun (WGS) entry which is preliminary data.</text>
</comment>
<evidence type="ECO:0000313" key="4">
    <source>
        <dbReference type="Proteomes" id="UP000636661"/>
    </source>
</evidence>
<dbReference type="SUPFAM" id="SSF47413">
    <property type="entry name" value="lambda repressor-like DNA-binding domains"/>
    <property type="match status" value="1"/>
</dbReference>
<dbReference type="EMBL" id="BMTP01000012">
    <property type="protein sequence ID" value="GGU52071.1"/>
    <property type="molecule type" value="Genomic_DNA"/>
</dbReference>
<evidence type="ECO:0000313" key="3">
    <source>
        <dbReference type="EMBL" id="GGU52071.1"/>
    </source>
</evidence>
<dbReference type="Gene3D" id="1.10.260.40">
    <property type="entry name" value="lambda repressor-like DNA-binding domains"/>
    <property type="match status" value="1"/>
</dbReference>
<dbReference type="InterPro" id="IPR001387">
    <property type="entry name" value="Cro/C1-type_HTH"/>
</dbReference>
<organism evidence="3 4">
    <name type="scientific">Streptomyces lavendofoliae</name>
    <dbReference type="NCBI Taxonomy" id="67314"/>
    <lineage>
        <taxon>Bacteria</taxon>
        <taxon>Bacillati</taxon>
        <taxon>Actinomycetota</taxon>
        <taxon>Actinomycetes</taxon>
        <taxon>Kitasatosporales</taxon>
        <taxon>Streptomycetaceae</taxon>
        <taxon>Streptomyces</taxon>
    </lineage>
</organism>
<feature type="compositionally biased region" description="Polar residues" evidence="1">
    <location>
        <begin position="42"/>
        <end position="55"/>
    </location>
</feature>
<dbReference type="Proteomes" id="UP000636661">
    <property type="component" value="Unassembled WGS sequence"/>
</dbReference>
<dbReference type="InterPro" id="IPR010982">
    <property type="entry name" value="Lambda_DNA-bd_dom_sf"/>
</dbReference>
<dbReference type="SMART" id="SM00530">
    <property type="entry name" value="HTH_XRE"/>
    <property type="match status" value="1"/>
</dbReference>
<dbReference type="PROSITE" id="PS50943">
    <property type="entry name" value="HTH_CROC1"/>
    <property type="match status" value="1"/>
</dbReference>
<proteinExistence type="predicted"/>
<name>A0A918I0H1_9ACTN</name>
<reference evidence="3" key="1">
    <citation type="journal article" date="2014" name="Int. J. Syst. Evol. Microbiol.">
        <title>Complete genome sequence of Corynebacterium casei LMG S-19264T (=DSM 44701T), isolated from a smear-ripened cheese.</title>
        <authorList>
            <consortium name="US DOE Joint Genome Institute (JGI-PGF)"/>
            <person name="Walter F."/>
            <person name="Albersmeier A."/>
            <person name="Kalinowski J."/>
            <person name="Ruckert C."/>
        </authorList>
    </citation>
    <scope>NUCLEOTIDE SEQUENCE</scope>
    <source>
        <strain evidence="3">JCM 4391</strain>
    </source>
</reference>
<dbReference type="RefSeq" id="WP_189552870.1">
    <property type="nucleotide sequence ID" value="NZ_BMTP01000012.1"/>
</dbReference>
<evidence type="ECO:0000259" key="2">
    <source>
        <dbReference type="PROSITE" id="PS50943"/>
    </source>
</evidence>
<dbReference type="AlphaFoldDB" id="A0A918I0H1"/>
<evidence type="ECO:0000256" key="1">
    <source>
        <dbReference type="SAM" id="MobiDB-lite"/>
    </source>
</evidence>
<gene>
    <name evidence="3" type="ORF">GCM10010274_46230</name>
</gene>
<keyword evidence="4" id="KW-1185">Reference proteome</keyword>
<reference evidence="3" key="2">
    <citation type="submission" date="2020-09" db="EMBL/GenBank/DDBJ databases">
        <authorList>
            <person name="Sun Q."/>
            <person name="Ohkuma M."/>
        </authorList>
    </citation>
    <scope>NUCLEOTIDE SEQUENCE</scope>
    <source>
        <strain evidence="3">JCM 4391</strain>
    </source>
</reference>
<accession>A0A918I0H1</accession>
<dbReference type="Pfam" id="PF13560">
    <property type="entry name" value="HTH_31"/>
    <property type="match status" value="1"/>
</dbReference>
<feature type="domain" description="HTH cro/C1-type" evidence="2">
    <location>
        <begin position="15"/>
        <end position="45"/>
    </location>
</feature>
<dbReference type="CDD" id="cd00093">
    <property type="entry name" value="HTH_XRE"/>
    <property type="match status" value="1"/>
</dbReference>
<dbReference type="GO" id="GO:0003677">
    <property type="term" value="F:DNA binding"/>
    <property type="evidence" value="ECO:0007669"/>
    <property type="project" value="InterPro"/>
</dbReference>
<sequence length="183" mass="20107">MNRDPEAWKRLGRLLRDAREKAGLTREEFAVKAGVSPKAVQNAENSNPPKRQQPPTLVPIAVAHGWKPESIGVILAGGDPILSESQVAPQATPQVEELADHPDLLDLMIKVHEFGRVCVAMGGSLEARNDFESATQRLFESVPREARAAQQDRYRLAAYRPHALGEGVPDDDAETILRAMEES</sequence>